<reference evidence="3" key="1">
    <citation type="journal article" date="2019" name="Int. J. Syst. Evol. Microbiol.">
        <title>The Global Catalogue of Microorganisms (GCM) 10K type strain sequencing project: providing services to taxonomists for standard genome sequencing and annotation.</title>
        <authorList>
            <consortium name="The Broad Institute Genomics Platform"/>
            <consortium name="The Broad Institute Genome Sequencing Center for Infectious Disease"/>
            <person name="Wu L."/>
            <person name="Ma J."/>
        </authorList>
    </citation>
    <scope>NUCLEOTIDE SEQUENCE [LARGE SCALE GENOMIC DNA]</scope>
    <source>
        <strain evidence="3">CCUG 63563</strain>
    </source>
</reference>
<protein>
    <recommendedName>
        <fullName evidence="1">Phage-Barnase-EndoU-ColicinE5/D-RelE like nuclease 3 domain-containing protein</fullName>
    </recommendedName>
</protein>
<dbReference type="EMBL" id="JBHTJF010000025">
    <property type="protein sequence ID" value="MFD0943758.1"/>
    <property type="molecule type" value="Genomic_DNA"/>
</dbReference>
<keyword evidence="3" id="KW-1185">Reference proteome</keyword>
<evidence type="ECO:0000313" key="3">
    <source>
        <dbReference type="Proteomes" id="UP001596976"/>
    </source>
</evidence>
<evidence type="ECO:0000259" key="1">
    <source>
        <dbReference type="Pfam" id="PF18812"/>
    </source>
</evidence>
<comment type="caution">
    <text evidence="2">The sequence shown here is derived from an EMBL/GenBank/DDBJ whole genome shotgun (WGS) entry which is preliminary data.</text>
</comment>
<evidence type="ECO:0000313" key="2">
    <source>
        <dbReference type="EMBL" id="MFD0943758.1"/>
    </source>
</evidence>
<accession>A0ABW3H0A4</accession>
<sequence>MIININPDVIETQLVGFVPECIINYYAIQCASLAVYMPPGVLKHLKKRDYWDDFLKYYQDIPSIIATPDYAGQNPKEPNTIEIYKGYLRWERFPTRYL</sequence>
<proteinExistence type="predicted"/>
<dbReference type="RefSeq" id="WP_381012133.1">
    <property type="nucleotide sequence ID" value="NZ_JBHTJF010000025.1"/>
</dbReference>
<dbReference type="Pfam" id="PF18812">
    <property type="entry name" value="PBECR3"/>
    <property type="match status" value="1"/>
</dbReference>
<gene>
    <name evidence="2" type="ORF">ACFQ0V_08205</name>
</gene>
<name>A0ABW3H0A4_9BACL</name>
<feature type="domain" description="Phage-Barnase-EndoU-ColicinE5/D-RelE like nuclease 3" evidence="1">
    <location>
        <begin position="27"/>
        <end position="86"/>
    </location>
</feature>
<dbReference type="Proteomes" id="UP001596976">
    <property type="component" value="Unassembled WGS sequence"/>
</dbReference>
<dbReference type="InterPro" id="IPR041301">
    <property type="entry name" value="PBECR3"/>
</dbReference>
<organism evidence="2 3">
    <name type="scientific">Savagea faecisuis</name>
    <dbReference type="NCBI Taxonomy" id="1274803"/>
    <lineage>
        <taxon>Bacteria</taxon>
        <taxon>Bacillati</taxon>
        <taxon>Bacillota</taxon>
        <taxon>Bacilli</taxon>
        <taxon>Bacillales</taxon>
        <taxon>Caryophanaceae</taxon>
        <taxon>Savagea</taxon>
    </lineage>
</organism>